<evidence type="ECO:0000313" key="3">
    <source>
        <dbReference type="Proteomes" id="UP001224926"/>
    </source>
</evidence>
<dbReference type="EMBL" id="CP101873">
    <property type="protein sequence ID" value="WMT09257.1"/>
    <property type="molecule type" value="Genomic_DNA"/>
</dbReference>
<name>A0AAF0T3C3_9EURY</name>
<protein>
    <submittedName>
        <fullName evidence="2">ArsR family transcriptional regulator</fullName>
    </submittedName>
</protein>
<organism evidence="2 3">
    <name type="scientific">Natrinema thermotolerans</name>
    <dbReference type="NCBI Taxonomy" id="121872"/>
    <lineage>
        <taxon>Archaea</taxon>
        <taxon>Methanobacteriati</taxon>
        <taxon>Methanobacteriota</taxon>
        <taxon>Stenosarchaea group</taxon>
        <taxon>Halobacteria</taxon>
        <taxon>Halobacteriales</taxon>
        <taxon>Natrialbaceae</taxon>
        <taxon>Natrinema</taxon>
    </lineage>
</organism>
<dbReference type="InterPro" id="IPR055768">
    <property type="entry name" value="DUF7344"/>
</dbReference>
<evidence type="ECO:0000259" key="1">
    <source>
        <dbReference type="Pfam" id="PF24035"/>
    </source>
</evidence>
<dbReference type="RefSeq" id="WP_049964861.1">
    <property type="nucleotide sequence ID" value="NZ_CP101873.1"/>
</dbReference>
<dbReference type="Proteomes" id="UP001224926">
    <property type="component" value="Chromosome"/>
</dbReference>
<reference evidence="2 3" key="1">
    <citation type="submission" date="2022-07" db="EMBL/GenBank/DDBJ databases">
        <title>Two temperate virus in Haloterrigena jeotgali A29.</title>
        <authorList>
            <person name="Deng X."/>
        </authorList>
    </citation>
    <scope>NUCLEOTIDE SEQUENCE [LARGE SCALE GENOMIC DNA]</scope>
    <source>
        <strain evidence="2 3">A29</strain>
    </source>
</reference>
<dbReference type="GeneID" id="39861240"/>
<dbReference type="Gene3D" id="1.10.10.10">
    <property type="entry name" value="Winged helix-like DNA-binding domain superfamily/Winged helix DNA-binding domain"/>
    <property type="match status" value="2"/>
</dbReference>
<dbReference type="GeneID" id="84213550"/>
<gene>
    <name evidence="2" type="ORF">NP511_06375</name>
</gene>
<evidence type="ECO:0000313" key="2">
    <source>
        <dbReference type="EMBL" id="WMT09257.1"/>
    </source>
</evidence>
<proteinExistence type="predicted"/>
<feature type="domain" description="DUF7344" evidence="1">
    <location>
        <begin position="23"/>
        <end position="94"/>
    </location>
</feature>
<feature type="domain" description="DUF7344" evidence="1">
    <location>
        <begin position="126"/>
        <end position="198"/>
    </location>
</feature>
<keyword evidence="3" id="KW-1185">Reference proteome</keyword>
<dbReference type="Pfam" id="PF24035">
    <property type="entry name" value="DUF7344"/>
    <property type="match status" value="2"/>
</dbReference>
<accession>A0AAF0T3C3</accession>
<dbReference type="AlphaFoldDB" id="A0AAF0T3C3"/>
<dbReference type="InterPro" id="IPR036388">
    <property type="entry name" value="WH-like_DNA-bd_sf"/>
</dbReference>
<sequence length="208" mass="22778">MSSDAHLGDDVSHPLANVPTECYEILRHPRRLRVLEILGARGTRLSLSELTTALLERAATDDHTDRRRREVRISLVHNHLPRLADYDILEWDEDGVALVDESPVHPADLSVLLDLCGDGDGAELLETLVDPARMRLLSVLADSDRPQSVEQLAGRLATPDGGPFVDPDRAAIALHHSHLPAMAAVDVLNYDPESGLVTRYADAVSIVQ</sequence>